<dbReference type="InterPro" id="IPR011250">
    <property type="entry name" value="OMP/PagP_B-barrel"/>
</dbReference>
<evidence type="ECO:0000256" key="4">
    <source>
        <dbReference type="ARBA" id="ARBA00023237"/>
    </source>
</evidence>
<evidence type="ECO:0000256" key="5">
    <source>
        <dbReference type="ARBA" id="ARBA00038306"/>
    </source>
</evidence>
<dbReference type="AlphaFoldDB" id="A0A4U6BP14"/>
<name>A0A4U6BP14_9BRAD</name>
<evidence type="ECO:0000313" key="8">
    <source>
        <dbReference type="EMBL" id="TKT72136.1"/>
    </source>
</evidence>
<dbReference type="InterPro" id="IPR051692">
    <property type="entry name" value="OMP-like"/>
</dbReference>
<dbReference type="SUPFAM" id="SSF56925">
    <property type="entry name" value="OMPA-like"/>
    <property type="match status" value="1"/>
</dbReference>
<evidence type="ECO:0000313" key="9">
    <source>
        <dbReference type="Proteomes" id="UP000034832"/>
    </source>
</evidence>
<feature type="domain" description="Outer membrane protein beta-barrel" evidence="7">
    <location>
        <begin position="11"/>
        <end position="250"/>
    </location>
</feature>
<keyword evidence="4" id="KW-0998">Cell outer membrane</keyword>
<keyword evidence="9" id="KW-1185">Reference proteome</keyword>
<dbReference type="EMBL" id="LBIA02000001">
    <property type="protein sequence ID" value="TKT72136.1"/>
    <property type="molecule type" value="Genomic_DNA"/>
</dbReference>
<dbReference type="OrthoDB" id="8016903at2"/>
<dbReference type="Proteomes" id="UP000034832">
    <property type="component" value="Unassembled WGS sequence"/>
</dbReference>
<comment type="similarity">
    <text evidence="5">Belongs to the Omp25/RopB family.</text>
</comment>
<evidence type="ECO:0000256" key="3">
    <source>
        <dbReference type="ARBA" id="ARBA00023136"/>
    </source>
</evidence>
<dbReference type="PANTHER" id="PTHR34001">
    <property type="entry name" value="BLL7405 PROTEIN"/>
    <property type="match status" value="1"/>
</dbReference>
<reference evidence="8" key="1">
    <citation type="submission" date="2019-04" db="EMBL/GenBank/DDBJ databases">
        <title>Whole genome sequencing of cave bacteria.</title>
        <authorList>
            <person name="Gan H.M."/>
            <person name="Barton H."/>
            <person name="Savka M.A."/>
        </authorList>
    </citation>
    <scope>NUCLEOTIDE SEQUENCE [LARGE SCALE GENOMIC DNA]</scope>
    <source>
        <strain evidence="8">LC387</strain>
    </source>
</reference>
<organism evidence="8 9">
    <name type="scientific">Afipia massiliensis</name>
    <dbReference type="NCBI Taxonomy" id="211460"/>
    <lineage>
        <taxon>Bacteria</taxon>
        <taxon>Pseudomonadati</taxon>
        <taxon>Pseudomonadota</taxon>
        <taxon>Alphaproteobacteria</taxon>
        <taxon>Hyphomicrobiales</taxon>
        <taxon>Nitrobacteraceae</taxon>
        <taxon>Afipia</taxon>
    </lineage>
</organism>
<dbReference type="RefSeq" id="WP_046827352.1">
    <property type="nucleotide sequence ID" value="NZ_LBIA02000001.1"/>
</dbReference>
<gene>
    <name evidence="8" type="ORF">YH63_012310</name>
</gene>
<protein>
    <submittedName>
        <fullName evidence="8">Porin family protein</fullName>
    </submittedName>
</protein>
<dbReference type="GO" id="GO:0009279">
    <property type="term" value="C:cell outer membrane"/>
    <property type="evidence" value="ECO:0007669"/>
    <property type="project" value="UniProtKB-SubCell"/>
</dbReference>
<comment type="subcellular location">
    <subcellularLocation>
        <location evidence="1">Cell outer membrane</location>
    </subcellularLocation>
</comment>
<comment type="caution">
    <text evidence="8">The sequence shown here is derived from an EMBL/GenBank/DDBJ whole genome shotgun (WGS) entry which is preliminary data.</text>
</comment>
<dbReference type="STRING" id="211460.YH63_06690"/>
<dbReference type="InterPro" id="IPR027385">
    <property type="entry name" value="Beta-barrel_OMP"/>
</dbReference>
<keyword evidence="3" id="KW-0472">Membrane</keyword>
<evidence type="ECO:0000256" key="2">
    <source>
        <dbReference type="ARBA" id="ARBA00022729"/>
    </source>
</evidence>
<dbReference type="Gene3D" id="2.40.160.20">
    <property type="match status" value="1"/>
</dbReference>
<proteinExistence type="inferred from homology"/>
<evidence type="ECO:0000256" key="6">
    <source>
        <dbReference type="SAM" id="SignalP"/>
    </source>
</evidence>
<sequence>MRKVLPGIAAFAFAAGSASAADIAARPYTKAPPIAQVYNWTGFYIGGNAGYGWSQVKHEDLVPGFGGFWTSGTVSPLGPTQTIKPEGAVYGGQIGYNWQSANWVFGLEGQFNGADLKRTDTSIFFTVTDRLSAKIDSFATVTGRVGYAFNNWLPYIKGGYAGANLKTTNFDIFGTHLDNSAWRSGYVVGAGLEYGFAGNWSVGVEYNYLDFGSKSFTGRNLTAIGGTFGAENFSDNLRISTITGRINYRFGGPVVARY</sequence>
<feature type="signal peptide" evidence="6">
    <location>
        <begin position="1"/>
        <end position="20"/>
    </location>
</feature>
<evidence type="ECO:0000256" key="1">
    <source>
        <dbReference type="ARBA" id="ARBA00004442"/>
    </source>
</evidence>
<dbReference type="PANTHER" id="PTHR34001:SF3">
    <property type="entry name" value="BLL7405 PROTEIN"/>
    <property type="match status" value="1"/>
</dbReference>
<dbReference type="Pfam" id="PF13505">
    <property type="entry name" value="OMP_b-brl"/>
    <property type="match status" value="1"/>
</dbReference>
<evidence type="ECO:0000259" key="7">
    <source>
        <dbReference type="Pfam" id="PF13505"/>
    </source>
</evidence>
<feature type="chain" id="PRO_5020989918" evidence="6">
    <location>
        <begin position="21"/>
        <end position="258"/>
    </location>
</feature>
<keyword evidence="2 6" id="KW-0732">Signal</keyword>
<accession>A0A4U6BP14</accession>